<dbReference type="InterPro" id="IPR036388">
    <property type="entry name" value="WH-like_DNA-bd_sf"/>
</dbReference>
<dbReference type="EMBL" id="SGWZ01000001">
    <property type="protein sequence ID" value="RZS72845.1"/>
    <property type="molecule type" value="Genomic_DNA"/>
</dbReference>
<feature type="domain" description="Response regulatory" evidence="8">
    <location>
        <begin position="7"/>
        <end position="122"/>
    </location>
</feature>
<dbReference type="SUPFAM" id="SSF52172">
    <property type="entry name" value="CheY-like"/>
    <property type="match status" value="1"/>
</dbReference>
<accession>A0A171KQD2</accession>
<dbReference type="InterPro" id="IPR011006">
    <property type="entry name" value="CheY-like_superfamily"/>
</dbReference>
<dbReference type="Proteomes" id="UP000078084">
    <property type="component" value="Unassembled WGS sequence"/>
</dbReference>
<dbReference type="PROSITE" id="PS50110">
    <property type="entry name" value="RESPONSE_REGULATORY"/>
    <property type="match status" value="1"/>
</dbReference>
<dbReference type="OrthoDB" id="9802426at2"/>
<evidence type="ECO:0000256" key="4">
    <source>
        <dbReference type="ARBA" id="ARBA00023125"/>
    </source>
</evidence>
<comment type="caution">
    <text evidence="10">The sequence shown here is derived from an EMBL/GenBank/DDBJ whole genome shotgun (WGS) entry which is preliminary data.</text>
</comment>
<keyword evidence="5" id="KW-0804">Transcription</keyword>
<dbReference type="Pfam" id="PF00486">
    <property type="entry name" value="Trans_reg_C"/>
    <property type="match status" value="1"/>
</dbReference>
<evidence type="ECO:0000256" key="2">
    <source>
        <dbReference type="ARBA" id="ARBA00023012"/>
    </source>
</evidence>
<protein>
    <submittedName>
        <fullName evidence="10">Chemotaxis protein CheY</fullName>
    </submittedName>
    <submittedName>
        <fullName evidence="11">DNA-binding response OmpR family regulator</fullName>
    </submittedName>
</protein>
<evidence type="ECO:0000313" key="10">
    <source>
        <dbReference type="EMBL" id="KKO71099.1"/>
    </source>
</evidence>
<proteinExistence type="predicted"/>
<dbReference type="Gene3D" id="6.10.250.690">
    <property type="match status" value="1"/>
</dbReference>
<dbReference type="FunFam" id="3.40.50.2300:FF:000001">
    <property type="entry name" value="DNA-binding response regulator PhoB"/>
    <property type="match status" value="1"/>
</dbReference>
<organism evidence="10 12">
    <name type="scientific">Kerstersia gyiorum</name>
    <dbReference type="NCBI Taxonomy" id="206506"/>
    <lineage>
        <taxon>Bacteria</taxon>
        <taxon>Pseudomonadati</taxon>
        <taxon>Pseudomonadota</taxon>
        <taxon>Betaproteobacteria</taxon>
        <taxon>Burkholderiales</taxon>
        <taxon>Alcaligenaceae</taxon>
        <taxon>Kerstersia</taxon>
    </lineage>
</organism>
<keyword evidence="1 6" id="KW-0597">Phosphoprotein</keyword>
<dbReference type="SMART" id="SM00862">
    <property type="entry name" value="Trans_reg_C"/>
    <property type="match status" value="1"/>
</dbReference>
<reference evidence="11 13" key="2">
    <citation type="submission" date="2019-02" db="EMBL/GenBank/DDBJ databases">
        <title>Genomic Encyclopedia of Type Strains, Phase IV (KMG-IV): sequencing the most valuable type-strain genomes for metagenomic binning, comparative biology and taxonomic classification.</title>
        <authorList>
            <person name="Goeker M."/>
        </authorList>
    </citation>
    <scope>NUCLEOTIDE SEQUENCE [LARGE SCALE GENOMIC DNA]</scope>
    <source>
        <strain evidence="11 13">DSM 16618</strain>
    </source>
</reference>
<dbReference type="GO" id="GO:0032993">
    <property type="term" value="C:protein-DNA complex"/>
    <property type="evidence" value="ECO:0007669"/>
    <property type="project" value="TreeGrafter"/>
</dbReference>
<evidence type="ECO:0000256" key="6">
    <source>
        <dbReference type="PROSITE-ProRule" id="PRU00169"/>
    </source>
</evidence>
<evidence type="ECO:0000259" key="8">
    <source>
        <dbReference type="PROSITE" id="PS50110"/>
    </source>
</evidence>
<keyword evidence="12" id="KW-1185">Reference proteome</keyword>
<dbReference type="GO" id="GO:0005829">
    <property type="term" value="C:cytosol"/>
    <property type="evidence" value="ECO:0007669"/>
    <property type="project" value="TreeGrafter"/>
</dbReference>
<dbReference type="SUPFAM" id="SSF46894">
    <property type="entry name" value="C-terminal effector domain of the bipartite response regulators"/>
    <property type="match status" value="1"/>
</dbReference>
<evidence type="ECO:0000313" key="12">
    <source>
        <dbReference type="Proteomes" id="UP000078084"/>
    </source>
</evidence>
<feature type="DNA-binding region" description="OmpR/PhoB-type" evidence="7">
    <location>
        <begin position="129"/>
        <end position="227"/>
    </location>
</feature>
<feature type="domain" description="OmpR/PhoB-type" evidence="9">
    <location>
        <begin position="129"/>
        <end position="227"/>
    </location>
</feature>
<dbReference type="CDD" id="cd00383">
    <property type="entry name" value="trans_reg_C"/>
    <property type="match status" value="1"/>
</dbReference>
<dbReference type="PANTHER" id="PTHR48111:SF22">
    <property type="entry name" value="REGULATOR OF RPOS"/>
    <property type="match status" value="1"/>
</dbReference>
<evidence type="ECO:0000313" key="13">
    <source>
        <dbReference type="Proteomes" id="UP000292039"/>
    </source>
</evidence>
<dbReference type="InterPro" id="IPR039420">
    <property type="entry name" value="WalR-like"/>
</dbReference>
<dbReference type="CDD" id="cd17574">
    <property type="entry name" value="REC_OmpR"/>
    <property type="match status" value="1"/>
</dbReference>
<dbReference type="PROSITE" id="PS51755">
    <property type="entry name" value="OMPR_PHOB"/>
    <property type="match status" value="1"/>
</dbReference>
<feature type="modified residue" description="4-aspartylphosphate" evidence="6">
    <location>
        <position position="56"/>
    </location>
</feature>
<reference evidence="10 12" key="1">
    <citation type="submission" date="2015-04" db="EMBL/GenBank/DDBJ databases">
        <title>Genome sequence of Kerstersia gyiorum CG1.</title>
        <authorList>
            <person name="Greninger A.L."/>
            <person name="Kozyreva V."/>
            <person name="Chaturvedi V."/>
        </authorList>
    </citation>
    <scope>NUCLEOTIDE SEQUENCE [LARGE SCALE GENOMIC DNA]</scope>
    <source>
        <strain evidence="10 12">CG1</strain>
    </source>
</reference>
<evidence type="ECO:0000256" key="5">
    <source>
        <dbReference type="ARBA" id="ARBA00023163"/>
    </source>
</evidence>
<dbReference type="Gene3D" id="1.10.10.10">
    <property type="entry name" value="Winged helix-like DNA-binding domain superfamily/Winged helix DNA-binding domain"/>
    <property type="match status" value="1"/>
</dbReference>
<dbReference type="SMART" id="SM00448">
    <property type="entry name" value="REC"/>
    <property type="match status" value="1"/>
</dbReference>
<dbReference type="EMBL" id="LBNE01000009">
    <property type="protein sequence ID" value="KKO71099.1"/>
    <property type="molecule type" value="Genomic_DNA"/>
</dbReference>
<dbReference type="GO" id="GO:0000976">
    <property type="term" value="F:transcription cis-regulatory region binding"/>
    <property type="evidence" value="ECO:0007669"/>
    <property type="project" value="TreeGrafter"/>
</dbReference>
<name>A0A171KQD2_9BURK</name>
<dbReference type="Pfam" id="PF00072">
    <property type="entry name" value="Response_reg"/>
    <property type="match status" value="1"/>
</dbReference>
<dbReference type="STRING" id="206506.AAV32_12560"/>
<dbReference type="InterPro" id="IPR016032">
    <property type="entry name" value="Sig_transdc_resp-reg_C-effctor"/>
</dbReference>
<evidence type="ECO:0000256" key="7">
    <source>
        <dbReference type="PROSITE-ProRule" id="PRU01091"/>
    </source>
</evidence>
<evidence type="ECO:0000256" key="3">
    <source>
        <dbReference type="ARBA" id="ARBA00023015"/>
    </source>
</evidence>
<dbReference type="GeneID" id="99725041"/>
<keyword evidence="3" id="KW-0805">Transcription regulation</keyword>
<dbReference type="AlphaFoldDB" id="A0A171KQD2"/>
<gene>
    <name evidence="10" type="ORF">AAV32_12560</name>
    <name evidence="11" type="ORF">EV679_0026</name>
</gene>
<dbReference type="InterPro" id="IPR001867">
    <property type="entry name" value="OmpR/PhoB-type_DNA-bd"/>
</dbReference>
<dbReference type="GO" id="GO:0006355">
    <property type="term" value="P:regulation of DNA-templated transcription"/>
    <property type="evidence" value="ECO:0007669"/>
    <property type="project" value="InterPro"/>
</dbReference>
<dbReference type="Proteomes" id="UP000292039">
    <property type="component" value="Unassembled WGS sequence"/>
</dbReference>
<dbReference type="PANTHER" id="PTHR48111">
    <property type="entry name" value="REGULATOR OF RPOS"/>
    <property type="match status" value="1"/>
</dbReference>
<sequence length="231" mass="25628">MNEQRIRVLVIEDNAALAANISDFLEDGRYLLDFAANGLVALHLASVNDYDVIVMDIMLPGMSGFTLCQRIRNDLHCATPIIMMTAKDHIDDKITGFTQGADDYLVKPFHLKELAIRIDALYRRSTGGTPVLHAGNISFDPGTLRIRLGQGTPLQLSGMPASITEALVRAYPNFVSYDQLAQSLWGDKEVEPHTLRTHIYLLRKLLQENLGANVIKTLHGRGYCIAPPEES</sequence>
<evidence type="ECO:0000259" key="9">
    <source>
        <dbReference type="PROSITE" id="PS51755"/>
    </source>
</evidence>
<evidence type="ECO:0000313" key="11">
    <source>
        <dbReference type="EMBL" id="RZS72845.1"/>
    </source>
</evidence>
<dbReference type="GO" id="GO:0000156">
    <property type="term" value="F:phosphorelay response regulator activity"/>
    <property type="evidence" value="ECO:0007669"/>
    <property type="project" value="TreeGrafter"/>
</dbReference>
<dbReference type="Gene3D" id="3.40.50.2300">
    <property type="match status" value="1"/>
</dbReference>
<keyword evidence="2" id="KW-0902">Two-component regulatory system</keyword>
<keyword evidence="4 7" id="KW-0238">DNA-binding</keyword>
<evidence type="ECO:0000256" key="1">
    <source>
        <dbReference type="ARBA" id="ARBA00022553"/>
    </source>
</evidence>
<dbReference type="InterPro" id="IPR001789">
    <property type="entry name" value="Sig_transdc_resp-reg_receiver"/>
</dbReference>
<dbReference type="RefSeq" id="WP_068372664.1">
    <property type="nucleotide sequence ID" value="NZ_CBCSEB010000003.1"/>
</dbReference>